<evidence type="ECO:0000256" key="1">
    <source>
        <dbReference type="SAM" id="MobiDB-lite"/>
    </source>
</evidence>
<feature type="compositionally biased region" description="Polar residues" evidence="1">
    <location>
        <begin position="11"/>
        <end position="23"/>
    </location>
</feature>
<proteinExistence type="predicted"/>
<name>A0A0L9VBF8_PHAAN</name>
<evidence type="ECO:0000313" key="3">
    <source>
        <dbReference type="Proteomes" id="UP000053144"/>
    </source>
</evidence>
<feature type="compositionally biased region" description="Basic and acidic residues" evidence="1">
    <location>
        <begin position="26"/>
        <end position="37"/>
    </location>
</feature>
<accession>A0A0L9VBF8</accession>
<gene>
    <name evidence="2" type="ORF">LR48_Vigan09g062300</name>
</gene>
<feature type="region of interest" description="Disordered" evidence="1">
    <location>
        <begin position="76"/>
        <end position="98"/>
    </location>
</feature>
<dbReference type="EMBL" id="CM003379">
    <property type="protein sequence ID" value="KOM51964.1"/>
    <property type="molecule type" value="Genomic_DNA"/>
</dbReference>
<feature type="region of interest" description="Disordered" evidence="1">
    <location>
        <begin position="1"/>
        <end position="54"/>
    </location>
</feature>
<dbReference type="Gramene" id="KOM51964">
    <property type="protein sequence ID" value="KOM51964"/>
    <property type="gene ID" value="LR48_Vigan09g062300"/>
</dbReference>
<organism evidence="2 3">
    <name type="scientific">Phaseolus angularis</name>
    <name type="common">Azuki bean</name>
    <name type="synonym">Vigna angularis</name>
    <dbReference type="NCBI Taxonomy" id="3914"/>
    <lineage>
        <taxon>Eukaryota</taxon>
        <taxon>Viridiplantae</taxon>
        <taxon>Streptophyta</taxon>
        <taxon>Embryophyta</taxon>
        <taxon>Tracheophyta</taxon>
        <taxon>Spermatophyta</taxon>
        <taxon>Magnoliopsida</taxon>
        <taxon>eudicotyledons</taxon>
        <taxon>Gunneridae</taxon>
        <taxon>Pentapetalae</taxon>
        <taxon>rosids</taxon>
        <taxon>fabids</taxon>
        <taxon>Fabales</taxon>
        <taxon>Fabaceae</taxon>
        <taxon>Papilionoideae</taxon>
        <taxon>50 kb inversion clade</taxon>
        <taxon>NPAAA clade</taxon>
        <taxon>indigoferoid/millettioid clade</taxon>
        <taxon>Phaseoleae</taxon>
        <taxon>Vigna</taxon>
    </lineage>
</organism>
<sequence>MPIIIKPRQLGQETKNQDSTKSSGARAKEDRGSENKARTSSQRGGEAAAQGGDGDAAATQLFEFFYEKKHREHTVVGATERRPCSGGKGGPATLSGGASEGRVAAATGSGGLIVEWEGAVACDGCHGGWAMARKKRRSLSRWWFSAAGVVVVRDDFEGDESGLQRWWCARSVDDFAEGMRGGGETGYDHGSGEDREVMVALGCPVTERWR</sequence>
<dbReference type="AlphaFoldDB" id="A0A0L9VBF8"/>
<protein>
    <submittedName>
        <fullName evidence="2">Uncharacterized protein</fullName>
    </submittedName>
</protein>
<feature type="compositionally biased region" description="Low complexity" evidence="1">
    <location>
        <begin position="44"/>
        <end position="54"/>
    </location>
</feature>
<evidence type="ECO:0000313" key="2">
    <source>
        <dbReference type="EMBL" id="KOM51964.1"/>
    </source>
</evidence>
<dbReference type="Proteomes" id="UP000053144">
    <property type="component" value="Chromosome 9"/>
</dbReference>
<reference evidence="3" key="1">
    <citation type="journal article" date="2015" name="Proc. Natl. Acad. Sci. U.S.A.">
        <title>Genome sequencing of adzuki bean (Vigna angularis) provides insight into high starch and low fat accumulation and domestication.</title>
        <authorList>
            <person name="Yang K."/>
            <person name="Tian Z."/>
            <person name="Chen C."/>
            <person name="Luo L."/>
            <person name="Zhao B."/>
            <person name="Wang Z."/>
            <person name="Yu L."/>
            <person name="Li Y."/>
            <person name="Sun Y."/>
            <person name="Li W."/>
            <person name="Chen Y."/>
            <person name="Li Y."/>
            <person name="Zhang Y."/>
            <person name="Ai D."/>
            <person name="Zhao J."/>
            <person name="Shang C."/>
            <person name="Ma Y."/>
            <person name="Wu B."/>
            <person name="Wang M."/>
            <person name="Gao L."/>
            <person name="Sun D."/>
            <person name="Zhang P."/>
            <person name="Guo F."/>
            <person name="Wang W."/>
            <person name="Li Y."/>
            <person name="Wang J."/>
            <person name="Varshney R.K."/>
            <person name="Wang J."/>
            <person name="Ling H.Q."/>
            <person name="Wan P."/>
        </authorList>
    </citation>
    <scope>NUCLEOTIDE SEQUENCE</scope>
    <source>
        <strain evidence="3">cv. Jingnong 6</strain>
    </source>
</reference>